<dbReference type="PROSITE" id="PS51257">
    <property type="entry name" value="PROKAR_LIPOPROTEIN"/>
    <property type="match status" value="1"/>
</dbReference>
<feature type="domain" description="BT-3987-like N-terminal" evidence="1">
    <location>
        <begin position="203"/>
        <end position="293"/>
    </location>
</feature>
<comment type="caution">
    <text evidence="2">The sequence shown here is derived from an EMBL/GenBank/DDBJ whole genome shotgun (WGS) entry which is preliminary data.</text>
</comment>
<evidence type="ECO:0000313" key="3">
    <source>
        <dbReference type="Proteomes" id="UP000823660"/>
    </source>
</evidence>
<sequence>MMNRYIKYLLLSVPAVLLTSCEGDRYDLSTMIPEKYHTVLSFADTQIKENILYEDINNSISFKVLKGGSELNTACSATLHILSNEELHEQYGNAYTAIPQSMYSVSSDLLFPPDKESGDVEITFDENQVDKLKEFYTDLPEGIKPCIAVKVVPYKGTTVFEGNDVAISTFSIRKIELMAGCSGGKMSLSGLNDLSSLPMANINAANSISISMPTNVSNQWEILCTAKYRPDLIEAYNAENGTDYETLPDGVFSLSTNEINMTPGVNKAEFAMQFDKTNLTGSGLYLVPIELSTSMLSLDSELFYILAANTVSLTESNFSSPATATYDGSGLAGLCDNTSGFWHSVYKDEPGNPEVGPYYYDDTFGHYFQVRLNTPLEESFRLAYWVRADYDPTASAPSEVRLYYSNSAQPEEETETENGWKLLTTLTKDEDNLPATSGAFYLSGPIDLSETGQIMNLRFCVISSNGGLSHPGKEVGAHTAIAEFKLWGK</sequence>
<reference evidence="2" key="2">
    <citation type="journal article" date="2021" name="PeerJ">
        <title>Extensive microbial diversity within the chicken gut microbiome revealed by metagenomics and culture.</title>
        <authorList>
            <person name="Gilroy R."/>
            <person name="Ravi A."/>
            <person name="Getino M."/>
            <person name="Pursley I."/>
            <person name="Horton D.L."/>
            <person name="Alikhan N.F."/>
            <person name="Baker D."/>
            <person name="Gharbi K."/>
            <person name="Hall N."/>
            <person name="Watson M."/>
            <person name="Adriaenssens E.M."/>
            <person name="Foster-Nyarko E."/>
            <person name="Jarju S."/>
            <person name="Secka A."/>
            <person name="Antonio M."/>
            <person name="Oren A."/>
            <person name="Chaudhuri R.R."/>
            <person name="La Ragione R."/>
            <person name="Hildebrand F."/>
            <person name="Pallen M.J."/>
        </authorList>
    </citation>
    <scope>NUCLEOTIDE SEQUENCE</scope>
    <source>
        <strain evidence="2">B1-15692</strain>
    </source>
</reference>
<name>A0A9D9NAF2_9BACT</name>
<proteinExistence type="predicted"/>
<dbReference type="Gene3D" id="2.60.40.1740">
    <property type="entry name" value="hypothetical protein (bacova_03559)"/>
    <property type="match status" value="2"/>
</dbReference>
<organism evidence="2 3">
    <name type="scientific">Candidatus Cryptobacteroides faecipullorum</name>
    <dbReference type="NCBI Taxonomy" id="2840764"/>
    <lineage>
        <taxon>Bacteria</taxon>
        <taxon>Pseudomonadati</taxon>
        <taxon>Bacteroidota</taxon>
        <taxon>Bacteroidia</taxon>
        <taxon>Bacteroidales</taxon>
        <taxon>Candidatus Cryptobacteroides</taxon>
    </lineage>
</organism>
<dbReference type="InterPro" id="IPR013728">
    <property type="entry name" value="BT_3987-like_N"/>
</dbReference>
<evidence type="ECO:0000313" key="2">
    <source>
        <dbReference type="EMBL" id="MBO8466428.1"/>
    </source>
</evidence>
<gene>
    <name evidence="2" type="ORF">IAB99_01525</name>
</gene>
<dbReference type="Pfam" id="PF08522">
    <property type="entry name" value="BT_3987-like_N"/>
    <property type="match status" value="1"/>
</dbReference>
<dbReference type="Proteomes" id="UP000823660">
    <property type="component" value="Unassembled WGS sequence"/>
</dbReference>
<evidence type="ECO:0000259" key="1">
    <source>
        <dbReference type="Pfam" id="PF08522"/>
    </source>
</evidence>
<dbReference type="AlphaFoldDB" id="A0A9D9NAF2"/>
<accession>A0A9D9NAF2</accession>
<reference evidence="2" key="1">
    <citation type="submission" date="2020-10" db="EMBL/GenBank/DDBJ databases">
        <authorList>
            <person name="Gilroy R."/>
        </authorList>
    </citation>
    <scope>NUCLEOTIDE SEQUENCE</scope>
    <source>
        <strain evidence="2">B1-15692</strain>
    </source>
</reference>
<dbReference type="EMBL" id="JADIMH010000009">
    <property type="protein sequence ID" value="MBO8466428.1"/>
    <property type="molecule type" value="Genomic_DNA"/>
</dbReference>
<protein>
    <submittedName>
        <fullName evidence="2">DUF1735 domain-containing protein</fullName>
    </submittedName>
</protein>